<keyword evidence="3" id="KW-1185">Reference proteome</keyword>
<evidence type="ECO:0000256" key="1">
    <source>
        <dbReference type="SAM" id="MobiDB-lite"/>
    </source>
</evidence>
<proteinExistence type="predicted"/>
<evidence type="ECO:0000313" key="3">
    <source>
        <dbReference type="Proteomes" id="UP000314294"/>
    </source>
</evidence>
<gene>
    <name evidence="2" type="ORF">EYF80_057993</name>
</gene>
<evidence type="ECO:0000313" key="2">
    <source>
        <dbReference type="EMBL" id="TNN31848.1"/>
    </source>
</evidence>
<feature type="compositionally biased region" description="Polar residues" evidence="1">
    <location>
        <begin position="60"/>
        <end position="69"/>
    </location>
</feature>
<dbReference type="EMBL" id="SRLO01003108">
    <property type="protein sequence ID" value="TNN31848.1"/>
    <property type="molecule type" value="Genomic_DNA"/>
</dbReference>
<dbReference type="Proteomes" id="UP000314294">
    <property type="component" value="Unassembled WGS sequence"/>
</dbReference>
<sequence>MTLWKTGVHIGVEYDRKQSVLICSRAAGGSDEAPGAPPTSTETKGRATPNLHFTAPPFQMPSSIVSPGTASLARHSAPEGAIHHGERGTMNTFTRTRVHYCTFNLSWYQPPGNETQG</sequence>
<organism evidence="2 3">
    <name type="scientific">Liparis tanakae</name>
    <name type="common">Tanaka's snailfish</name>
    <dbReference type="NCBI Taxonomy" id="230148"/>
    <lineage>
        <taxon>Eukaryota</taxon>
        <taxon>Metazoa</taxon>
        <taxon>Chordata</taxon>
        <taxon>Craniata</taxon>
        <taxon>Vertebrata</taxon>
        <taxon>Euteleostomi</taxon>
        <taxon>Actinopterygii</taxon>
        <taxon>Neopterygii</taxon>
        <taxon>Teleostei</taxon>
        <taxon>Neoteleostei</taxon>
        <taxon>Acanthomorphata</taxon>
        <taxon>Eupercaria</taxon>
        <taxon>Perciformes</taxon>
        <taxon>Cottioidei</taxon>
        <taxon>Cottales</taxon>
        <taxon>Liparidae</taxon>
        <taxon>Liparis</taxon>
    </lineage>
</organism>
<dbReference type="AlphaFoldDB" id="A0A4Z2ESS5"/>
<protein>
    <submittedName>
        <fullName evidence="2">Uncharacterized protein</fullName>
    </submittedName>
</protein>
<feature type="region of interest" description="Disordered" evidence="1">
    <location>
        <begin position="26"/>
        <end position="89"/>
    </location>
</feature>
<accession>A0A4Z2ESS5</accession>
<name>A0A4Z2ESS5_9TELE</name>
<reference evidence="2 3" key="1">
    <citation type="submission" date="2019-03" db="EMBL/GenBank/DDBJ databases">
        <title>First draft genome of Liparis tanakae, snailfish: a comprehensive survey of snailfish specific genes.</title>
        <authorList>
            <person name="Kim W."/>
            <person name="Song I."/>
            <person name="Jeong J.-H."/>
            <person name="Kim D."/>
            <person name="Kim S."/>
            <person name="Ryu S."/>
            <person name="Song J.Y."/>
            <person name="Lee S.K."/>
        </authorList>
    </citation>
    <scope>NUCLEOTIDE SEQUENCE [LARGE SCALE GENOMIC DNA]</scope>
    <source>
        <tissue evidence="2">Muscle</tissue>
    </source>
</reference>
<comment type="caution">
    <text evidence="2">The sequence shown here is derived from an EMBL/GenBank/DDBJ whole genome shotgun (WGS) entry which is preliminary data.</text>
</comment>